<dbReference type="Pfam" id="PF05154">
    <property type="entry name" value="TM2"/>
    <property type="match status" value="1"/>
</dbReference>
<gene>
    <name evidence="7" type="ORF">ACFSKO_13375</name>
</gene>
<sequence length="173" mass="19388">MAEYAEYHSRKKSLPVALLLWLLFGGVGAHRFYLEDGKAIFFMLGFAAVFISAFAAPQATPILAIIYAGAIFIDLFWVFSGVEKFNQTLVNGISQEQALAEAKNNPVKSCPDCAEKVKAAAKKCRFCGFEFPAEDIKSIPKKQIKIQDINESIMDGKKLDKIEREFSNRKWPD</sequence>
<evidence type="ECO:0000256" key="2">
    <source>
        <dbReference type="ARBA" id="ARBA00022692"/>
    </source>
</evidence>
<dbReference type="InterPro" id="IPR007829">
    <property type="entry name" value="TM2"/>
</dbReference>
<evidence type="ECO:0000313" key="7">
    <source>
        <dbReference type="EMBL" id="MFD2206618.1"/>
    </source>
</evidence>
<keyword evidence="8" id="KW-1185">Reference proteome</keyword>
<reference evidence="8" key="1">
    <citation type="journal article" date="2019" name="Int. J. Syst. Evol. Microbiol.">
        <title>The Global Catalogue of Microorganisms (GCM) 10K type strain sequencing project: providing services to taxonomists for standard genome sequencing and annotation.</title>
        <authorList>
            <consortium name="The Broad Institute Genomics Platform"/>
            <consortium name="The Broad Institute Genome Sequencing Center for Infectious Disease"/>
            <person name="Wu L."/>
            <person name="Ma J."/>
        </authorList>
    </citation>
    <scope>NUCLEOTIDE SEQUENCE [LARGE SCALE GENOMIC DNA]</scope>
    <source>
        <strain evidence="8">CGMCC 4.7192</strain>
    </source>
</reference>
<evidence type="ECO:0000313" key="8">
    <source>
        <dbReference type="Proteomes" id="UP001597294"/>
    </source>
</evidence>
<proteinExistence type="predicted"/>
<evidence type="ECO:0000256" key="5">
    <source>
        <dbReference type="SAM" id="Phobius"/>
    </source>
</evidence>
<keyword evidence="2 5" id="KW-0812">Transmembrane</keyword>
<dbReference type="RefSeq" id="WP_380252427.1">
    <property type="nucleotide sequence ID" value="NZ_JBHUII010000006.1"/>
</dbReference>
<comment type="subcellular location">
    <subcellularLocation>
        <location evidence="1">Membrane</location>
        <topology evidence="1">Multi-pass membrane protein</topology>
    </subcellularLocation>
</comment>
<evidence type="ECO:0000259" key="6">
    <source>
        <dbReference type="Pfam" id="PF05154"/>
    </source>
</evidence>
<evidence type="ECO:0000256" key="3">
    <source>
        <dbReference type="ARBA" id="ARBA00022989"/>
    </source>
</evidence>
<feature type="transmembrane region" description="Helical" evidence="5">
    <location>
        <begin position="62"/>
        <end position="79"/>
    </location>
</feature>
<accession>A0ABW5BKD2</accession>
<dbReference type="EMBL" id="JBHUII010000006">
    <property type="protein sequence ID" value="MFD2206618.1"/>
    <property type="molecule type" value="Genomic_DNA"/>
</dbReference>
<evidence type="ECO:0000256" key="4">
    <source>
        <dbReference type="ARBA" id="ARBA00023136"/>
    </source>
</evidence>
<protein>
    <submittedName>
        <fullName evidence="7">Zinc ribbon domain-containing protein</fullName>
    </submittedName>
</protein>
<keyword evidence="3 5" id="KW-1133">Transmembrane helix</keyword>
<dbReference type="Proteomes" id="UP001597294">
    <property type="component" value="Unassembled WGS sequence"/>
</dbReference>
<keyword evidence="4 5" id="KW-0472">Membrane</keyword>
<organism evidence="7 8">
    <name type="scientific">Kiloniella antarctica</name>
    <dbReference type="NCBI Taxonomy" id="1550907"/>
    <lineage>
        <taxon>Bacteria</taxon>
        <taxon>Pseudomonadati</taxon>
        <taxon>Pseudomonadota</taxon>
        <taxon>Alphaproteobacteria</taxon>
        <taxon>Rhodospirillales</taxon>
        <taxon>Kiloniellaceae</taxon>
        <taxon>Kiloniella</taxon>
    </lineage>
</organism>
<feature type="domain" description="TM2" evidence="6">
    <location>
        <begin position="11"/>
        <end position="47"/>
    </location>
</feature>
<feature type="transmembrane region" description="Helical" evidence="5">
    <location>
        <begin position="39"/>
        <end position="55"/>
    </location>
</feature>
<evidence type="ECO:0000256" key="1">
    <source>
        <dbReference type="ARBA" id="ARBA00004141"/>
    </source>
</evidence>
<name>A0ABW5BKD2_9PROT</name>
<comment type="caution">
    <text evidence="7">The sequence shown here is derived from an EMBL/GenBank/DDBJ whole genome shotgun (WGS) entry which is preliminary data.</text>
</comment>